<comment type="caution">
    <text evidence="2">The sequence shown here is derived from an EMBL/GenBank/DDBJ whole genome shotgun (WGS) entry which is preliminary data.</text>
</comment>
<feature type="non-terminal residue" evidence="2">
    <location>
        <position position="100"/>
    </location>
</feature>
<gene>
    <name evidence="2" type="ORF">Tci_912879</name>
</gene>
<feature type="non-terminal residue" evidence="2">
    <location>
        <position position="1"/>
    </location>
</feature>
<accession>A0A699W2V8</accession>
<dbReference type="EMBL" id="BKCJ011542089">
    <property type="protein sequence ID" value="GFD40910.1"/>
    <property type="molecule type" value="Genomic_DNA"/>
</dbReference>
<feature type="region of interest" description="Disordered" evidence="1">
    <location>
        <begin position="53"/>
        <end position="78"/>
    </location>
</feature>
<organism evidence="2">
    <name type="scientific">Tanacetum cinerariifolium</name>
    <name type="common">Dalmatian daisy</name>
    <name type="synonym">Chrysanthemum cinerariifolium</name>
    <dbReference type="NCBI Taxonomy" id="118510"/>
    <lineage>
        <taxon>Eukaryota</taxon>
        <taxon>Viridiplantae</taxon>
        <taxon>Streptophyta</taxon>
        <taxon>Embryophyta</taxon>
        <taxon>Tracheophyta</taxon>
        <taxon>Spermatophyta</taxon>
        <taxon>Magnoliopsida</taxon>
        <taxon>eudicotyledons</taxon>
        <taxon>Gunneridae</taxon>
        <taxon>Pentapetalae</taxon>
        <taxon>asterids</taxon>
        <taxon>campanulids</taxon>
        <taxon>Asterales</taxon>
        <taxon>Asteraceae</taxon>
        <taxon>Asteroideae</taxon>
        <taxon>Anthemideae</taxon>
        <taxon>Anthemidinae</taxon>
        <taxon>Tanacetum</taxon>
    </lineage>
</organism>
<evidence type="ECO:0000256" key="1">
    <source>
        <dbReference type="SAM" id="MobiDB-lite"/>
    </source>
</evidence>
<dbReference type="AlphaFoldDB" id="A0A699W2V8"/>
<sequence length="100" mass="11306">YASPAPHQDLSPFNQNFLQQPMTNPKDITDPTTAMNIALALMAKAFKLNYSTPTNNNQRISSNPRNRQIAQPARPRRRDATYLQTQLLIAQKEEAGIQLQ</sequence>
<feature type="compositionally biased region" description="Polar residues" evidence="1">
    <location>
        <begin position="11"/>
        <end position="23"/>
    </location>
</feature>
<name>A0A699W2V8_TANCI</name>
<feature type="region of interest" description="Disordered" evidence="1">
    <location>
        <begin position="1"/>
        <end position="29"/>
    </location>
</feature>
<protein>
    <submittedName>
        <fullName evidence="2">Gag-Pol polyprotein</fullName>
    </submittedName>
</protein>
<reference evidence="2" key="1">
    <citation type="journal article" date="2019" name="Sci. Rep.">
        <title>Draft genome of Tanacetum cinerariifolium, the natural source of mosquito coil.</title>
        <authorList>
            <person name="Yamashiro T."/>
            <person name="Shiraishi A."/>
            <person name="Satake H."/>
            <person name="Nakayama K."/>
        </authorList>
    </citation>
    <scope>NUCLEOTIDE SEQUENCE</scope>
</reference>
<evidence type="ECO:0000313" key="2">
    <source>
        <dbReference type="EMBL" id="GFD40910.1"/>
    </source>
</evidence>
<feature type="compositionally biased region" description="Low complexity" evidence="1">
    <location>
        <begin position="64"/>
        <end position="73"/>
    </location>
</feature>
<proteinExistence type="predicted"/>
<feature type="compositionally biased region" description="Polar residues" evidence="1">
    <location>
        <begin position="53"/>
        <end position="63"/>
    </location>
</feature>